<keyword evidence="2" id="KW-0261">Viral envelope protein</keyword>
<dbReference type="AlphaFoldDB" id="A0A345P889"/>
<dbReference type="KEGG" id="mbah:HYN46_12000"/>
<organism evidence="2 3">
    <name type="scientific">Aquirhabdus parva</name>
    <dbReference type="NCBI Taxonomy" id="2283318"/>
    <lineage>
        <taxon>Bacteria</taxon>
        <taxon>Pseudomonadati</taxon>
        <taxon>Pseudomonadota</taxon>
        <taxon>Gammaproteobacteria</taxon>
        <taxon>Moraxellales</taxon>
        <taxon>Moraxellaceae</taxon>
        <taxon>Aquirhabdus</taxon>
    </lineage>
</organism>
<keyword evidence="2" id="KW-0946">Virion</keyword>
<protein>
    <submittedName>
        <fullName evidence="2">Outer envelope protein</fullName>
    </submittedName>
</protein>
<dbReference type="GO" id="GO:0009279">
    <property type="term" value="C:cell outer membrane"/>
    <property type="evidence" value="ECO:0007669"/>
    <property type="project" value="InterPro"/>
</dbReference>
<sequence length="297" mass="32663">MIAQSVSVLNTTVPTKKLKKSLLCGLGLLALGTQIHAAEWSDTSLGWRYGTTFAEPYDNKPDGSRQDISKNIISLNHVSGYKYGTNFFNADVLLSDDKDPGKGTKDGAQEVYVVYRNTFDLGKAFKKDLKIGPIQGFGITGGFDLNTKNDSYGSKKRMLVLGPTIMMDVPGFLKISVLALNESNDPAGIDKRYTYDTHPMLEMVWGMPVFSLPLSFEGYALFIGPKGKNEFGSATAPETHVDMQVMYDLGADLGMSKKTFRVGAEYEYWHNKFGNPESQAGKGATASTPMIRAEYHF</sequence>
<dbReference type="SUPFAM" id="SSF111364">
    <property type="entry name" value="Tsx-like channel"/>
    <property type="match status" value="1"/>
</dbReference>
<accession>A0A345P889</accession>
<dbReference type="Gene3D" id="2.40.230.20">
    <property type="entry name" value="Nucleoside-specific channel-forming protein, Tsx-like"/>
    <property type="match status" value="1"/>
</dbReference>
<name>A0A345P889_9GAMM</name>
<dbReference type="OrthoDB" id="104801at2"/>
<dbReference type="EMBL" id="CP031222">
    <property type="protein sequence ID" value="AXI03498.1"/>
    <property type="molecule type" value="Genomic_DNA"/>
</dbReference>
<evidence type="ECO:0000313" key="3">
    <source>
        <dbReference type="Proteomes" id="UP000253940"/>
    </source>
</evidence>
<evidence type="ECO:0000313" key="2">
    <source>
        <dbReference type="EMBL" id="AXI03498.1"/>
    </source>
</evidence>
<dbReference type="InterPro" id="IPR036777">
    <property type="entry name" value="Channel_Tsx-like_sf"/>
</dbReference>
<dbReference type="Proteomes" id="UP000253940">
    <property type="component" value="Chromosome"/>
</dbReference>
<proteinExistence type="predicted"/>
<feature type="chain" id="PRO_5017038236" evidence="1">
    <location>
        <begin position="38"/>
        <end position="297"/>
    </location>
</feature>
<dbReference type="RefSeq" id="WP_114899606.1">
    <property type="nucleotide sequence ID" value="NZ_CP031222.1"/>
</dbReference>
<feature type="signal peptide" evidence="1">
    <location>
        <begin position="1"/>
        <end position="37"/>
    </location>
</feature>
<keyword evidence="1" id="KW-0732">Signal</keyword>
<gene>
    <name evidence="2" type="ORF">HYN46_12000</name>
</gene>
<keyword evidence="3" id="KW-1185">Reference proteome</keyword>
<evidence type="ECO:0000256" key="1">
    <source>
        <dbReference type="SAM" id="SignalP"/>
    </source>
</evidence>
<reference evidence="2 3" key="1">
    <citation type="submission" date="2018-07" db="EMBL/GenBank/DDBJ databases">
        <title>Genome sequencing of Moraxellaceae gen. HYN0046.</title>
        <authorList>
            <person name="Kim M."/>
            <person name="Yi H."/>
        </authorList>
    </citation>
    <scope>NUCLEOTIDE SEQUENCE [LARGE SCALE GENOMIC DNA]</scope>
    <source>
        <strain evidence="2 3">HYN0046</strain>
    </source>
</reference>